<keyword evidence="3" id="KW-1185">Reference proteome</keyword>
<evidence type="ECO:0000313" key="3">
    <source>
        <dbReference type="Proteomes" id="UP001595935"/>
    </source>
</evidence>
<protein>
    <submittedName>
        <fullName evidence="2">Type II toxin-antitoxin system RelE/ParE family toxin</fullName>
    </submittedName>
</protein>
<accession>A0ABV9PF47</accession>
<dbReference type="RefSeq" id="WP_213258823.1">
    <property type="nucleotide sequence ID" value="NZ_JAGYWA010000006.1"/>
</dbReference>
<comment type="caution">
    <text evidence="2">The sequence shown here is derived from an EMBL/GenBank/DDBJ whole genome shotgun (WGS) entry which is preliminary data.</text>
</comment>
<dbReference type="InterPro" id="IPR035093">
    <property type="entry name" value="RelE/ParE_toxin_dom_sf"/>
</dbReference>
<dbReference type="InterPro" id="IPR007712">
    <property type="entry name" value="RelE/ParE_toxin"/>
</dbReference>
<name>A0ABV9PF47_9FLAO</name>
<organism evidence="2 3">
    <name type="scientific">Flavobacterium branchiicola</name>
    <dbReference type="NCBI Taxonomy" id="1114875"/>
    <lineage>
        <taxon>Bacteria</taxon>
        <taxon>Pseudomonadati</taxon>
        <taxon>Bacteroidota</taxon>
        <taxon>Flavobacteriia</taxon>
        <taxon>Flavobacteriales</taxon>
        <taxon>Flavobacteriaceae</taxon>
        <taxon>Flavobacterium</taxon>
    </lineage>
</organism>
<gene>
    <name evidence="2" type="ORF">ACFO5S_15480</name>
</gene>
<dbReference type="EMBL" id="JBHSGV010000006">
    <property type="protein sequence ID" value="MFC4748854.1"/>
    <property type="molecule type" value="Genomic_DNA"/>
</dbReference>
<evidence type="ECO:0000256" key="1">
    <source>
        <dbReference type="ARBA" id="ARBA00022649"/>
    </source>
</evidence>
<evidence type="ECO:0000313" key="2">
    <source>
        <dbReference type="EMBL" id="MFC4748854.1"/>
    </source>
</evidence>
<keyword evidence="1" id="KW-1277">Toxin-antitoxin system</keyword>
<dbReference type="Pfam" id="PF05016">
    <property type="entry name" value="ParE_toxin"/>
    <property type="match status" value="1"/>
</dbReference>
<dbReference type="Gene3D" id="3.30.2310.20">
    <property type="entry name" value="RelE-like"/>
    <property type="match status" value="1"/>
</dbReference>
<proteinExistence type="predicted"/>
<dbReference type="Proteomes" id="UP001595935">
    <property type="component" value="Unassembled WGS sequence"/>
</dbReference>
<sequence>MNVIWAPQAKKDFWNNIDYLEAEWSEKVAFNFIEKVNTTITLLQNDNVLFIKTNYKNVYKIVITKHISLFYRINNSNLELLRFWNNFQSPEKFKL</sequence>
<reference evidence="3" key="1">
    <citation type="journal article" date="2019" name="Int. J. Syst. Evol. Microbiol.">
        <title>The Global Catalogue of Microorganisms (GCM) 10K type strain sequencing project: providing services to taxonomists for standard genome sequencing and annotation.</title>
        <authorList>
            <consortium name="The Broad Institute Genomics Platform"/>
            <consortium name="The Broad Institute Genome Sequencing Center for Infectious Disease"/>
            <person name="Wu L."/>
            <person name="Ma J."/>
        </authorList>
    </citation>
    <scope>NUCLEOTIDE SEQUENCE [LARGE SCALE GENOMIC DNA]</scope>
    <source>
        <strain evidence="3">WYCCWR 13023</strain>
    </source>
</reference>